<dbReference type="InterPro" id="IPR023296">
    <property type="entry name" value="Glyco_hydro_beta-prop_sf"/>
</dbReference>
<organism evidence="1 2">
    <name type="scientific">Kiritimatiella glycovorans</name>
    <dbReference type="NCBI Taxonomy" id="1307763"/>
    <lineage>
        <taxon>Bacteria</taxon>
        <taxon>Pseudomonadati</taxon>
        <taxon>Kiritimatiellota</taxon>
        <taxon>Kiritimatiellia</taxon>
        <taxon>Kiritimatiellales</taxon>
        <taxon>Kiritimatiellaceae</taxon>
        <taxon>Kiritimatiella</taxon>
    </lineage>
</organism>
<dbReference type="SUPFAM" id="SSF75005">
    <property type="entry name" value="Arabinanase/levansucrase/invertase"/>
    <property type="match status" value="1"/>
</dbReference>
<dbReference type="EMBL" id="CP010904">
    <property type="protein sequence ID" value="AKJ64790.1"/>
    <property type="molecule type" value="Genomic_DNA"/>
</dbReference>
<dbReference type="KEGG" id="vbl:L21SP4_01545"/>
<dbReference type="AlphaFoldDB" id="A0A0G3EIX8"/>
<dbReference type="Gene3D" id="2.115.10.20">
    <property type="entry name" value="Glycosyl hydrolase domain, family 43"/>
    <property type="match status" value="1"/>
</dbReference>
<gene>
    <name evidence="1" type="ORF">L21SP4_01545</name>
</gene>
<sequence length="135" mass="15364">METTTYQEIQGLARMTVGELREKYLDVFGEETRSYHKEFLRKPFTWRYAMIFIASTGGNDSLGLGYSDDGLDWRLYGNAPILSGLIDAQDWEGANGYVSSCHAERLADGRWWMLYSGGEAGNACIGYAWSWDRIH</sequence>
<dbReference type="Proteomes" id="UP000035268">
    <property type="component" value="Chromosome"/>
</dbReference>
<name>A0A0G3EIX8_9BACT</name>
<protein>
    <recommendedName>
        <fullName evidence="3">Glycosyl hydrolase family 32 N-terminal domain-containing protein</fullName>
    </recommendedName>
</protein>
<evidence type="ECO:0000313" key="1">
    <source>
        <dbReference type="EMBL" id="AKJ64790.1"/>
    </source>
</evidence>
<proteinExistence type="predicted"/>
<reference evidence="1 2" key="2">
    <citation type="journal article" date="2016" name="ISME J.">
        <title>Characterization of the first cultured representative of Verrucomicrobia subdivision 5 indicates the proposal of a novel phylum.</title>
        <authorList>
            <person name="Spring S."/>
            <person name="Bunk B."/>
            <person name="Sproer C."/>
            <person name="Schumann P."/>
            <person name="Rohde M."/>
            <person name="Tindall B.J."/>
            <person name="Klenk H.P."/>
        </authorList>
    </citation>
    <scope>NUCLEOTIDE SEQUENCE [LARGE SCALE GENOMIC DNA]</scope>
    <source>
        <strain evidence="1 2">L21-Fru-AB</strain>
    </source>
</reference>
<reference evidence="2" key="1">
    <citation type="submission" date="2015-02" db="EMBL/GenBank/DDBJ databases">
        <title>Description and complete genome sequence of the first cultured representative of the subdivision 5 of the Verrucomicrobia phylum.</title>
        <authorList>
            <person name="Spring S."/>
            <person name="Bunk B."/>
            <person name="Sproer C."/>
            <person name="Klenk H.-P."/>
        </authorList>
    </citation>
    <scope>NUCLEOTIDE SEQUENCE [LARGE SCALE GENOMIC DNA]</scope>
    <source>
        <strain evidence="2">L21-Fru-AB</strain>
    </source>
</reference>
<dbReference type="STRING" id="1307763.L21SP4_01545"/>
<dbReference type="RefSeq" id="WP_052882082.1">
    <property type="nucleotide sequence ID" value="NZ_CP010904.1"/>
</dbReference>
<keyword evidence="2" id="KW-1185">Reference proteome</keyword>
<evidence type="ECO:0008006" key="3">
    <source>
        <dbReference type="Google" id="ProtNLM"/>
    </source>
</evidence>
<evidence type="ECO:0000313" key="2">
    <source>
        <dbReference type="Proteomes" id="UP000035268"/>
    </source>
</evidence>
<accession>A0A0G3EIX8</accession>
<dbReference type="PATRIC" id="fig|1609981.3.peg.1603"/>